<dbReference type="PROSITE" id="PS01332">
    <property type="entry name" value="HTH_RRF2_1"/>
    <property type="match status" value="1"/>
</dbReference>
<evidence type="ECO:0000256" key="1">
    <source>
        <dbReference type="ARBA" id="ARBA00023125"/>
    </source>
</evidence>
<dbReference type="PANTHER" id="PTHR33221">
    <property type="entry name" value="WINGED HELIX-TURN-HELIX TRANSCRIPTIONAL REGULATOR, RRF2 FAMILY"/>
    <property type="match status" value="1"/>
</dbReference>
<dbReference type="Proteomes" id="UP000248311">
    <property type="component" value="Unassembled WGS sequence"/>
</dbReference>
<dbReference type="AlphaFoldDB" id="A0A318SUI3"/>
<comment type="caution">
    <text evidence="2">The sequence shown here is derived from an EMBL/GenBank/DDBJ whole genome shotgun (WGS) entry which is preliminary data.</text>
</comment>
<accession>A0A318SUI3</accession>
<dbReference type="GO" id="GO:0005829">
    <property type="term" value="C:cytosol"/>
    <property type="evidence" value="ECO:0007669"/>
    <property type="project" value="TreeGrafter"/>
</dbReference>
<sequence length="142" mass="14864">MLSQKARYALHATIHLARKGGPATVAEIAEAEAIPRKFLEQILAQLKVQGLLTARRGPSGGYALARAAARISFADVLRAVEGPLALAPCASQTAPGRCADCESLETCAIRPILEAVRSTTALLLEGMSLGEAAGQPRTSFAR</sequence>
<evidence type="ECO:0000313" key="2">
    <source>
        <dbReference type="EMBL" id="PYE85025.1"/>
    </source>
</evidence>
<dbReference type="PROSITE" id="PS51197">
    <property type="entry name" value="HTH_RRF2_2"/>
    <property type="match status" value="1"/>
</dbReference>
<dbReference type="InterPro" id="IPR036388">
    <property type="entry name" value="WH-like_DNA-bd_sf"/>
</dbReference>
<keyword evidence="1" id="KW-0238">DNA-binding</keyword>
<dbReference type="NCBIfam" id="TIGR00738">
    <property type="entry name" value="rrf2_super"/>
    <property type="match status" value="1"/>
</dbReference>
<dbReference type="GO" id="GO:0003700">
    <property type="term" value="F:DNA-binding transcription factor activity"/>
    <property type="evidence" value="ECO:0007669"/>
    <property type="project" value="TreeGrafter"/>
</dbReference>
<dbReference type="SUPFAM" id="SSF46785">
    <property type="entry name" value="Winged helix' DNA-binding domain"/>
    <property type="match status" value="1"/>
</dbReference>
<dbReference type="PANTHER" id="PTHR33221:SF5">
    <property type="entry name" value="HTH-TYPE TRANSCRIPTIONAL REGULATOR ISCR"/>
    <property type="match status" value="1"/>
</dbReference>
<dbReference type="Pfam" id="PF02082">
    <property type="entry name" value="Rrf2"/>
    <property type="match status" value="1"/>
</dbReference>
<keyword evidence="3" id="KW-1185">Reference proteome</keyword>
<protein>
    <submittedName>
        <fullName evidence="2">BadM/Rrf2 family transcriptional regulator</fullName>
    </submittedName>
</protein>
<dbReference type="OrthoDB" id="9802344at2"/>
<dbReference type="InterPro" id="IPR000944">
    <property type="entry name" value="Tscrpt_reg_Rrf2"/>
</dbReference>
<evidence type="ECO:0000313" key="3">
    <source>
        <dbReference type="Proteomes" id="UP000248311"/>
    </source>
</evidence>
<reference evidence="2 3" key="1">
    <citation type="submission" date="2018-06" db="EMBL/GenBank/DDBJ databases">
        <title>Genomic Encyclopedia of Type Strains, Phase III (KMG-III): the genomes of soil and plant-associated and newly described type strains.</title>
        <authorList>
            <person name="Whitman W."/>
        </authorList>
    </citation>
    <scope>NUCLEOTIDE SEQUENCE [LARGE SCALE GENOMIC DNA]</scope>
    <source>
        <strain evidence="2 3">CECT 9025</strain>
    </source>
</reference>
<name>A0A318SUI3_9RHOB</name>
<proteinExistence type="predicted"/>
<dbReference type="Gene3D" id="1.10.10.10">
    <property type="entry name" value="Winged helix-like DNA-binding domain superfamily/Winged helix DNA-binding domain"/>
    <property type="match status" value="1"/>
</dbReference>
<dbReference type="RefSeq" id="WP_110814046.1">
    <property type="nucleotide sequence ID" value="NZ_QJTE01000002.1"/>
</dbReference>
<gene>
    <name evidence="2" type="ORF">DFP88_102831</name>
</gene>
<dbReference type="InterPro" id="IPR036390">
    <property type="entry name" value="WH_DNA-bd_sf"/>
</dbReference>
<dbReference type="GO" id="GO:0003677">
    <property type="term" value="F:DNA binding"/>
    <property type="evidence" value="ECO:0007669"/>
    <property type="project" value="UniProtKB-KW"/>
</dbReference>
<dbReference type="InterPro" id="IPR030489">
    <property type="entry name" value="TR_Rrf2-type_CS"/>
</dbReference>
<dbReference type="EMBL" id="QJTE01000002">
    <property type="protein sequence ID" value="PYE85025.1"/>
    <property type="molecule type" value="Genomic_DNA"/>
</dbReference>
<organism evidence="2 3">
    <name type="scientific">Pseudoroseicyclus aestuarii</name>
    <dbReference type="NCBI Taxonomy" id="1795041"/>
    <lineage>
        <taxon>Bacteria</taxon>
        <taxon>Pseudomonadati</taxon>
        <taxon>Pseudomonadota</taxon>
        <taxon>Alphaproteobacteria</taxon>
        <taxon>Rhodobacterales</taxon>
        <taxon>Paracoccaceae</taxon>
        <taxon>Pseudoroseicyclus</taxon>
    </lineage>
</organism>